<dbReference type="InParanoid" id="A0A212R5A8"/>
<dbReference type="EMBL" id="FYEK01000029">
    <property type="protein sequence ID" value="SNB67048.1"/>
    <property type="molecule type" value="Genomic_DNA"/>
</dbReference>
<evidence type="ECO:0000256" key="4">
    <source>
        <dbReference type="ARBA" id="ARBA00022723"/>
    </source>
</evidence>
<dbReference type="NCBIfam" id="NF040570">
    <property type="entry name" value="guided_TnpB"/>
    <property type="match status" value="1"/>
</dbReference>
<dbReference type="PANTHER" id="PTHR30405:SF25">
    <property type="entry name" value="RNA-GUIDED DNA ENDONUCLEASE INSQ-RELATED"/>
    <property type="match status" value="1"/>
</dbReference>
<dbReference type="Pfam" id="PF12323">
    <property type="entry name" value="HTH_OrfB_IS605"/>
    <property type="match status" value="1"/>
</dbReference>
<dbReference type="AlphaFoldDB" id="A0A212R5A8"/>
<keyword evidence="13" id="KW-1185">Reference proteome</keyword>
<dbReference type="Pfam" id="PF07282">
    <property type="entry name" value="Cas12f1-like_TNB"/>
    <property type="match status" value="1"/>
</dbReference>
<name>A0A212R5A8_9CHLR</name>
<dbReference type="GO" id="GO:0003677">
    <property type="term" value="F:DNA binding"/>
    <property type="evidence" value="ECO:0007669"/>
    <property type="project" value="UniProtKB-KW"/>
</dbReference>
<gene>
    <name evidence="12" type="ORF">SAMN02746019_00010200</name>
</gene>
<comment type="similarity">
    <text evidence="1">In the C-terminal section; belongs to the transposase 35 family.</text>
</comment>
<evidence type="ECO:0000256" key="1">
    <source>
        <dbReference type="ARBA" id="ARBA00008761"/>
    </source>
</evidence>
<dbReference type="GO" id="GO:0046872">
    <property type="term" value="F:metal ion binding"/>
    <property type="evidence" value="ECO:0007669"/>
    <property type="project" value="UniProtKB-KW"/>
</dbReference>
<dbReference type="Proteomes" id="UP000197025">
    <property type="component" value="Unassembled WGS sequence"/>
</dbReference>
<keyword evidence="5" id="KW-0862">Zinc</keyword>
<dbReference type="InterPro" id="IPR010095">
    <property type="entry name" value="Cas12f1-like_TNB"/>
</dbReference>
<evidence type="ECO:0000259" key="9">
    <source>
        <dbReference type="Pfam" id="PF01385"/>
    </source>
</evidence>
<dbReference type="NCBIfam" id="TIGR01766">
    <property type="entry name" value="IS200/IS605 family accessory protein TnpB-like domain"/>
    <property type="match status" value="1"/>
</dbReference>
<feature type="region of interest" description="Disordered" evidence="8">
    <location>
        <begin position="396"/>
        <end position="438"/>
    </location>
</feature>
<keyword evidence="6" id="KW-0238">DNA-binding</keyword>
<dbReference type="OrthoDB" id="143610at2"/>
<protein>
    <submittedName>
        <fullName evidence="12">Transposase, IS605 OrfB family, central region</fullName>
    </submittedName>
</protein>
<dbReference type="PANTHER" id="PTHR30405">
    <property type="entry name" value="TRANSPOSASE"/>
    <property type="match status" value="1"/>
</dbReference>
<feature type="domain" description="Cas12f1-like TNB" evidence="10">
    <location>
        <begin position="318"/>
        <end position="385"/>
    </location>
</feature>
<dbReference type="RefSeq" id="WP_088571433.1">
    <property type="nucleotide sequence ID" value="NZ_FYEK01000029.1"/>
</dbReference>
<evidence type="ECO:0000256" key="3">
    <source>
        <dbReference type="ARBA" id="ARBA00022578"/>
    </source>
</evidence>
<proteinExistence type="inferred from homology"/>
<comment type="similarity">
    <text evidence="2">In the N-terminal section; belongs to the transposase 2 family.</text>
</comment>
<evidence type="ECO:0000256" key="2">
    <source>
        <dbReference type="ARBA" id="ARBA00011044"/>
    </source>
</evidence>
<dbReference type="InterPro" id="IPR051399">
    <property type="entry name" value="RNA-guided_DNA_endo/Transpos"/>
</dbReference>
<evidence type="ECO:0000259" key="10">
    <source>
        <dbReference type="Pfam" id="PF07282"/>
    </source>
</evidence>
<accession>A0A212R5A8</accession>
<evidence type="ECO:0000256" key="7">
    <source>
        <dbReference type="ARBA" id="ARBA00023172"/>
    </source>
</evidence>
<dbReference type="GO" id="GO:0006310">
    <property type="term" value="P:DNA recombination"/>
    <property type="evidence" value="ECO:0007669"/>
    <property type="project" value="UniProtKB-KW"/>
</dbReference>
<dbReference type="GO" id="GO:0032196">
    <property type="term" value="P:transposition"/>
    <property type="evidence" value="ECO:0007669"/>
    <property type="project" value="UniProtKB-KW"/>
</dbReference>
<evidence type="ECO:0000313" key="12">
    <source>
        <dbReference type="EMBL" id="SNB67048.1"/>
    </source>
</evidence>
<evidence type="ECO:0000256" key="5">
    <source>
        <dbReference type="ARBA" id="ARBA00022833"/>
    </source>
</evidence>
<dbReference type="InterPro" id="IPR021027">
    <property type="entry name" value="Transposase_put_HTH"/>
</dbReference>
<keyword evidence="7" id="KW-0233">DNA recombination</keyword>
<reference evidence="13" key="1">
    <citation type="submission" date="2017-06" db="EMBL/GenBank/DDBJ databases">
        <authorList>
            <person name="Varghese N."/>
            <person name="Submissions S."/>
        </authorList>
    </citation>
    <scope>NUCLEOTIDE SEQUENCE [LARGE SCALE GENOMIC DNA]</scope>
    <source>
        <strain evidence="13">JAD2</strain>
    </source>
</reference>
<keyword evidence="3" id="KW-0815">Transposition</keyword>
<feature type="domain" description="Probable transposase IS891/IS1136/IS1341" evidence="9">
    <location>
        <begin position="182"/>
        <end position="305"/>
    </location>
</feature>
<organism evidence="12 13">
    <name type="scientific">Thermoflexus hugenholtzii JAD2</name>
    <dbReference type="NCBI Taxonomy" id="877466"/>
    <lineage>
        <taxon>Bacteria</taxon>
        <taxon>Bacillati</taxon>
        <taxon>Chloroflexota</taxon>
        <taxon>Thermoflexia</taxon>
        <taxon>Thermoflexales</taxon>
        <taxon>Thermoflexaceae</taxon>
        <taxon>Thermoflexus</taxon>
    </lineage>
</organism>
<dbReference type="InterPro" id="IPR001959">
    <property type="entry name" value="Transposase"/>
</dbReference>
<evidence type="ECO:0000259" key="11">
    <source>
        <dbReference type="Pfam" id="PF12323"/>
    </source>
</evidence>
<evidence type="ECO:0000256" key="6">
    <source>
        <dbReference type="ARBA" id="ARBA00023125"/>
    </source>
</evidence>
<keyword evidence="4" id="KW-0479">Metal-binding</keyword>
<evidence type="ECO:0000313" key="13">
    <source>
        <dbReference type="Proteomes" id="UP000197025"/>
    </source>
</evidence>
<evidence type="ECO:0000256" key="8">
    <source>
        <dbReference type="SAM" id="MobiDB-lite"/>
    </source>
</evidence>
<dbReference type="Pfam" id="PF01385">
    <property type="entry name" value="OrfB_IS605"/>
    <property type="match status" value="1"/>
</dbReference>
<sequence length="438" mass="49789">MRVMQAFRFELDPNQEARIALAKHVGAARFAYNWGLARCREALAHGERIPSAMDLHRMWNAWKRQHAPWWVEVSKCAPQEAFRDLERAIRNWRDGRASFPRFRRKKVLEDNGARLTGSIRVTPRHVQLPRIGKVRTKERTDRLVALLHDRKARILSATVSREADRWFVSLTCEVERLDPEPREARGPEDVVGIDVGLDSFAVLSDGTRIEAPKPLARALRLLKRRSKQLSRKQKRTVVEQDPETGEERKRTVFPRNYEKAALRLARLHRRVRNIRRDFLHKVTTELAKAKPVLVVEDLNVRGLARSPYLSRSISDVGWGSFRRMLEYKCRWYGSVLITAPWHFPSTRMCSRCGWIGPALPLSRRVFRCEACGLEMDRDLNAALNLRNYGLAVLKGPTGSSPGSDACGDPSGGGTASGRSTSHGSRKQEAAGHGFRPSG</sequence>
<feature type="domain" description="Transposase putative helix-turn-helix" evidence="11">
    <location>
        <begin position="1"/>
        <end position="47"/>
    </location>
</feature>